<dbReference type="GeneID" id="85194602"/>
<keyword evidence="2" id="KW-1185">Reference proteome</keyword>
<proteinExistence type="predicted"/>
<dbReference type="RefSeq" id="WP_316557847.1">
    <property type="nucleotide sequence ID" value="NZ_CP131059.1"/>
</dbReference>
<evidence type="ECO:0000313" key="2">
    <source>
        <dbReference type="Proteomes" id="UP001302978"/>
    </source>
</evidence>
<organism evidence="1 2">
    <name type="scientific">Methanimicrococcus hongohii</name>
    <dbReference type="NCBI Taxonomy" id="3028295"/>
    <lineage>
        <taxon>Archaea</taxon>
        <taxon>Methanobacteriati</taxon>
        <taxon>Methanobacteriota</taxon>
        <taxon>Stenosarchaea group</taxon>
        <taxon>Methanomicrobia</taxon>
        <taxon>Methanosarcinales</taxon>
        <taxon>Methanosarcinaceae</taxon>
        <taxon>Methanimicrococcus</taxon>
    </lineage>
</organism>
<accession>A0AA96V051</accession>
<protein>
    <submittedName>
        <fullName evidence="1">Uncharacterized protein</fullName>
    </submittedName>
</protein>
<gene>
    <name evidence="1" type="ORF">MmiHf6_01630</name>
</gene>
<name>A0AA96V051_9EURY</name>
<dbReference type="AlphaFoldDB" id="A0AA96V051"/>
<sequence>MIEKDTDLDSIFGTLNNLKILGDINAFKDWLTAEYGITECEFEKNLFEGYKYSIETLIRIFIDKILLEYSLDIETDFLFDRACSEGINIEKIPTTCEKRKVVQKINSELEKIEKAENIRDFEKRFKNFKKVVMEPFEIIYDEYIETTNKNSTKADALTRTSIHIAYLDLTNCERMEPFGYYVVILNRNNYKNNSLFLLDGYKFSLQYLWKVLLGDDYKNTCIEEIHNATLWAKQYDEDLNLIEKPGITINNFSNKISDIIFNQKNDIFDSFFKMKKKDQKYYSILKRVQSNSFSDPKFKMNEKIDQMLLWYKVDLLGSSRSDVFNGIKTFCQLLIGSVEFRKRNKNSDKTIIRKFIHPNEKTEGNDYTYGILIESRSILADYSGWLLFFDSCTDYSGLGGSEHMFAETIIDELINRDLVELKELVVPKYELFNIIFKKRTPTHENRKEFEDHYEEISYNYENLLKRNKLLETKLDDARGFLTELLTYYSISTNYSHLKLDFSDFENEYNSYFIGTNEKHKEDTFLFLKDYLQKRATSIDWRKKIDNREFDVFLKNKEEKSVVECKAKLENTDVIAEIEKIFIKNAIMKDDDIDIQTVFSFYEKPKRKEIIKILEKNNIEYLIIKDELKKLGKSPKDLDNALRKN</sequence>
<dbReference type="KEGG" id="mehf:MmiHf6_01630"/>
<reference evidence="1 2" key="1">
    <citation type="submission" date="2023-07" db="EMBL/GenBank/DDBJ databases">
        <title>Closed genoem sequence of Methanomicrococcus sp. Hf6.</title>
        <authorList>
            <person name="Poehlein A."/>
            <person name="Protasov E."/>
            <person name="Platt K."/>
            <person name="Reeh H."/>
            <person name="Daniel R."/>
            <person name="Brune A."/>
        </authorList>
    </citation>
    <scope>NUCLEOTIDE SEQUENCE [LARGE SCALE GENOMIC DNA]</scope>
    <source>
        <strain evidence="1 2">Hf6</strain>
    </source>
</reference>
<dbReference type="Proteomes" id="UP001302978">
    <property type="component" value="Chromosome"/>
</dbReference>
<evidence type="ECO:0000313" key="1">
    <source>
        <dbReference type="EMBL" id="WNY22875.1"/>
    </source>
</evidence>
<dbReference type="EMBL" id="CP131059">
    <property type="protein sequence ID" value="WNY22875.1"/>
    <property type="molecule type" value="Genomic_DNA"/>
</dbReference>